<feature type="domain" description="HAMP" evidence="9">
    <location>
        <begin position="208"/>
        <end position="260"/>
    </location>
</feature>
<dbReference type="RefSeq" id="WP_209850017.1">
    <property type="nucleotide sequence ID" value="NZ_CBCRVE010000005.1"/>
</dbReference>
<evidence type="ECO:0000256" key="7">
    <source>
        <dbReference type="SAM" id="Phobius"/>
    </source>
</evidence>
<keyword evidence="7" id="KW-0812">Transmembrane</keyword>
<dbReference type="Pfam" id="PF00015">
    <property type="entry name" value="MCPsignal"/>
    <property type="match status" value="1"/>
</dbReference>
<dbReference type="PANTHER" id="PTHR32089">
    <property type="entry name" value="METHYL-ACCEPTING CHEMOTAXIS PROTEIN MCPB"/>
    <property type="match status" value="1"/>
</dbReference>
<dbReference type="Pfam" id="PF00672">
    <property type="entry name" value="HAMP"/>
    <property type="match status" value="1"/>
</dbReference>
<sequence length="565" mass="61109">MFRNSRSISIKFMSTFVIFIVLSSALFSVYNYVTSTNIISEYVLPQMDMTLQNSVKDIHDTLNTSDTVQAQKGNDGSTSKVEYFLSDKLKQHNLSNIYIADLQQDKAVVVVTNTGSSLKVKDEVKDPEALNAMKEAAKGEIHITDVYSDDFGVHKTAFFGVSGTSLVIAADLDAGFIADQKSQMLIISIAITLAVIILGLVVAYLNSRRIIRPIISLAQHTKKMAHGDLTENIKIKGRDEVAQLATSFQTMTDNLKQMIAQVLSTSNEVVQGSDDLMSRVNTMGQIIEGSTAATLEIEKGSASIASSSTENARAMEEITQGIQHIASASTDVSSQISKASEEATTGNKLAQNAVDQMLLVENAAKQSMQYVEAMNERAQSIGEVVKIIAEITKQIQMLALNASIEATRAGEHGKGFAVVAAEVRKLSDQSRTATQQIAEYLQLIQEEAIANVNSMNQVNTEVHAGANIVQEAGQAFNELVQLIQDVNQKIMSVSSATQQVSAGAQEVSASVEETAQITAKSLESIQEIASTSEAQLQEMEGHKATVEHLHKQAISLQEAVGKFKI</sequence>
<evidence type="ECO:0000256" key="6">
    <source>
        <dbReference type="PROSITE-ProRule" id="PRU00284"/>
    </source>
</evidence>
<evidence type="ECO:0000256" key="3">
    <source>
        <dbReference type="ARBA" id="ARBA00023136"/>
    </source>
</evidence>
<organism evidence="10 11">
    <name type="scientific">Paenibacillus sediminis</name>
    <dbReference type="NCBI Taxonomy" id="664909"/>
    <lineage>
        <taxon>Bacteria</taxon>
        <taxon>Bacillati</taxon>
        <taxon>Bacillota</taxon>
        <taxon>Bacilli</taxon>
        <taxon>Bacillales</taxon>
        <taxon>Paenibacillaceae</taxon>
        <taxon>Paenibacillus</taxon>
    </lineage>
</organism>
<dbReference type="CDD" id="cd11386">
    <property type="entry name" value="MCP_signal"/>
    <property type="match status" value="1"/>
</dbReference>
<dbReference type="CDD" id="cd06225">
    <property type="entry name" value="HAMP"/>
    <property type="match status" value="1"/>
</dbReference>
<comment type="subcellular location">
    <subcellularLocation>
        <location evidence="1">Cell membrane</location>
    </subcellularLocation>
</comment>
<protein>
    <submittedName>
        <fullName evidence="10">Methyl-accepting chemotaxis protein</fullName>
    </submittedName>
</protein>
<proteinExistence type="inferred from homology"/>
<dbReference type="Proteomes" id="UP001519273">
    <property type="component" value="Unassembled WGS sequence"/>
</dbReference>
<comment type="caution">
    <text evidence="10">The sequence shown here is derived from an EMBL/GenBank/DDBJ whole genome shotgun (WGS) entry which is preliminary data.</text>
</comment>
<comment type="similarity">
    <text evidence="5">Belongs to the methyl-accepting chemotaxis (MCP) protein family.</text>
</comment>
<dbReference type="PROSITE" id="PS50885">
    <property type="entry name" value="HAMP"/>
    <property type="match status" value="1"/>
</dbReference>
<evidence type="ECO:0000259" key="9">
    <source>
        <dbReference type="PROSITE" id="PS50885"/>
    </source>
</evidence>
<dbReference type="SMART" id="SM00304">
    <property type="entry name" value="HAMP"/>
    <property type="match status" value="1"/>
</dbReference>
<accession>A0ABS4H4K8</accession>
<name>A0ABS4H4K8_9BACL</name>
<feature type="transmembrane region" description="Helical" evidence="7">
    <location>
        <begin position="184"/>
        <end position="205"/>
    </location>
</feature>
<dbReference type="PANTHER" id="PTHR32089:SF112">
    <property type="entry name" value="LYSOZYME-LIKE PROTEIN-RELATED"/>
    <property type="match status" value="1"/>
</dbReference>
<keyword evidence="11" id="KW-1185">Reference proteome</keyword>
<dbReference type="InterPro" id="IPR003660">
    <property type="entry name" value="HAMP_dom"/>
</dbReference>
<reference evidence="10 11" key="1">
    <citation type="submission" date="2021-03" db="EMBL/GenBank/DDBJ databases">
        <title>Genomic Encyclopedia of Type Strains, Phase IV (KMG-IV): sequencing the most valuable type-strain genomes for metagenomic binning, comparative biology and taxonomic classification.</title>
        <authorList>
            <person name="Goeker M."/>
        </authorList>
    </citation>
    <scope>NUCLEOTIDE SEQUENCE [LARGE SCALE GENOMIC DNA]</scope>
    <source>
        <strain evidence="10 11">DSM 23491</strain>
    </source>
</reference>
<dbReference type="SUPFAM" id="SSF58104">
    <property type="entry name" value="Methyl-accepting chemotaxis protein (MCP) signaling domain"/>
    <property type="match status" value="1"/>
</dbReference>
<evidence type="ECO:0000259" key="8">
    <source>
        <dbReference type="PROSITE" id="PS50111"/>
    </source>
</evidence>
<dbReference type="EMBL" id="JAGGKP010000005">
    <property type="protein sequence ID" value="MBP1937464.1"/>
    <property type="molecule type" value="Genomic_DNA"/>
</dbReference>
<keyword evidence="2" id="KW-1003">Cell membrane</keyword>
<evidence type="ECO:0000256" key="5">
    <source>
        <dbReference type="ARBA" id="ARBA00029447"/>
    </source>
</evidence>
<evidence type="ECO:0000313" key="11">
    <source>
        <dbReference type="Proteomes" id="UP001519273"/>
    </source>
</evidence>
<dbReference type="SMART" id="SM00283">
    <property type="entry name" value="MA"/>
    <property type="match status" value="1"/>
</dbReference>
<keyword evidence="3 7" id="KW-0472">Membrane</keyword>
<keyword evidence="7" id="KW-1133">Transmembrane helix</keyword>
<evidence type="ECO:0000313" key="10">
    <source>
        <dbReference type="EMBL" id="MBP1937464.1"/>
    </source>
</evidence>
<evidence type="ECO:0000256" key="1">
    <source>
        <dbReference type="ARBA" id="ARBA00004236"/>
    </source>
</evidence>
<gene>
    <name evidence="10" type="ORF">J2Z20_002359</name>
</gene>
<dbReference type="Gene3D" id="1.10.287.950">
    <property type="entry name" value="Methyl-accepting chemotaxis protein"/>
    <property type="match status" value="1"/>
</dbReference>
<evidence type="ECO:0000256" key="2">
    <source>
        <dbReference type="ARBA" id="ARBA00022475"/>
    </source>
</evidence>
<feature type="transmembrane region" description="Helical" evidence="7">
    <location>
        <begin position="12"/>
        <end position="33"/>
    </location>
</feature>
<evidence type="ECO:0000256" key="4">
    <source>
        <dbReference type="ARBA" id="ARBA00023224"/>
    </source>
</evidence>
<dbReference type="InterPro" id="IPR004089">
    <property type="entry name" value="MCPsignal_dom"/>
</dbReference>
<dbReference type="Gene3D" id="6.10.340.10">
    <property type="match status" value="1"/>
</dbReference>
<dbReference type="PROSITE" id="PS50111">
    <property type="entry name" value="CHEMOTAXIS_TRANSDUC_2"/>
    <property type="match status" value="1"/>
</dbReference>
<feature type="domain" description="Methyl-accepting transducer" evidence="8">
    <location>
        <begin position="279"/>
        <end position="515"/>
    </location>
</feature>
<keyword evidence="4 6" id="KW-0807">Transducer</keyword>